<dbReference type="GO" id="GO:0003676">
    <property type="term" value="F:nucleic acid binding"/>
    <property type="evidence" value="ECO:0007669"/>
    <property type="project" value="InterPro"/>
</dbReference>
<sequence length="75" mass="8347">MTRFVEDQIMEDSPRQCTSPFCFGITLLEHSPYSPDLAPCDILFPKVKPALKGTRCESLESVNAKATEVLNQLTS</sequence>
<evidence type="ECO:0000313" key="2">
    <source>
        <dbReference type="Proteomes" id="UP001162162"/>
    </source>
</evidence>
<proteinExistence type="predicted"/>
<dbReference type="Gene3D" id="3.30.420.10">
    <property type="entry name" value="Ribonuclease H-like superfamily/Ribonuclease H"/>
    <property type="match status" value="1"/>
</dbReference>
<evidence type="ECO:0000313" key="1">
    <source>
        <dbReference type="EMBL" id="KAJ8946732.1"/>
    </source>
</evidence>
<organism evidence="1 2">
    <name type="scientific">Aromia moschata</name>
    <dbReference type="NCBI Taxonomy" id="1265417"/>
    <lineage>
        <taxon>Eukaryota</taxon>
        <taxon>Metazoa</taxon>
        <taxon>Ecdysozoa</taxon>
        <taxon>Arthropoda</taxon>
        <taxon>Hexapoda</taxon>
        <taxon>Insecta</taxon>
        <taxon>Pterygota</taxon>
        <taxon>Neoptera</taxon>
        <taxon>Endopterygota</taxon>
        <taxon>Coleoptera</taxon>
        <taxon>Polyphaga</taxon>
        <taxon>Cucujiformia</taxon>
        <taxon>Chrysomeloidea</taxon>
        <taxon>Cerambycidae</taxon>
        <taxon>Cerambycinae</taxon>
        <taxon>Callichromatini</taxon>
        <taxon>Aromia</taxon>
    </lineage>
</organism>
<comment type="caution">
    <text evidence="1">The sequence shown here is derived from an EMBL/GenBank/DDBJ whole genome shotgun (WGS) entry which is preliminary data.</text>
</comment>
<dbReference type="Proteomes" id="UP001162162">
    <property type="component" value="Unassembled WGS sequence"/>
</dbReference>
<reference evidence="1" key="1">
    <citation type="journal article" date="2023" name="Insect Mol. Biol.">
        <title>Genome sequencing provides insights into the evolution of gene families encoding plant cell wall-degrading enzymes in longhorned beetles.</title>
        <authorList>
            <person name="Shin N.R."/>
            <person name="Okamura Y."/>
            <person name="Kirsch R."/>
            <person name="Pauchet Y."/>
        </authorList>
    </citation>
    <scope>NUCLEOTIDE SEQUENCE</scope>
    <source>
        <strain evidence="1">AMC_N1</strain>
    </source>
</reference>
<dbReference type="EMBL" id="JAPWTK010000178">
    <property type="protein sequence ID" value="KAJ8946732.1"/>
    <property type="molecule type" value="Genomic_DNA"/>
</dbReference>
<keyword evidence="2" id="KW-1185">Reference proteome</keyword>
<protein>
    <submittedName>
        <fullName evidence="1">Uncharacterized protein</fullName>
    </submittedName>
</protein>
<dbReference type="InterPro" id="IPR036397">
    <property type="entry name" value="RNaseH_sf"/>
</dbReference>
<name>A0AAV8Y8K8_9CUCU</name>
<dbReference type="AlphaFoldDB" id="A0AAV8Y8K8"/>
<accession>A0AAV8Y8K8</accession>
<gene>
    <name evidence="1" type="ORF">NQ318_020826</name>
</gene>